<dbReference type="GeneID" id="93171275"/>
<keyword evidence="1" id="KW-0479">Metal-binding</keyword>
<protein>
    <recommendedName>
        <fullName evidence="1">Protoporphyrinogen IX oxidase</fullName>
        <ecNumber evidence="1">1.3.99.-</ecNumber>
    </recommendedName>
</protein>
<dbReference type="EC" id="1.3.99.-" evidence="1"/>
<keyword evidence="1" id="KW-0349">Heme</keyword>
<feature type="transmembrane region" description="Helical" evidence="2">
    <location>
        <begin position="83"/>
        <end position="100"/>
    </location>
</feature>
<keyword evidence="2" id="KW-1133">Transmembrane helix</keyword>
<feature type="transmembrane region" description="Helical" evidence="2">
    <location>
        <begin position="121"/>
        <end position="138"/>
    </location>
</feature>
<keyword evidence="2" id="KW-0812">Transmembrane</keyword>
<name>A0A919KHK0_9XANT</name>
<dbReference type="EMBL" id="BNBA01000005">
    <property type="protein sequence ID" value="GHH49876.1"/>
    <property type="molecule type" value="Genomic_DNA"/>
</dbReference>
<feature type="transmembrane region" description="Helical" evidence="2">
    <location>
        <begin position="55"/>
        <end position="77"/>
    </location>
</feature>
<accession>A0A919KHK0</accession>
<dbReference type="RefSeq" id="WP_201267304.1">
    <property type="nucleotide sequence ID" value="NZ_BNBA01000005.1"/>
</dbReference>
<organism evidence="3 4">
    <name type="scientific">Xanthomonas boreopolis</name>
    <dbReference type="NCBI Taxonomy" id="86183"/>
    <lineage>
        <taxon>Bacteria</taxon>
        <taxon>Pseudomonadati</taxon>
        <taxon>Pseudomonadota</taxon>
        <taxon>Gammaproteobacteria</taxon>
        <taxon>Lysobacterales</taxon>
        <taxon>Lysobacteraceae</taxon>
        <taxon>Xanthomonas</taxon>
    </lineage>
</organism>
<comment type="caution">
    <text evidence="3">The sequence shown here is derived from an EMBL/GenBank/DDBJ whole genome shotgun (WGS) entry which is preliminary data.</text>
</comment>
<reference evidence="3" key="1">
    <citation type="journal article" date="2014" name="Int. J. Syst. Evol. Microbiol.">
        <title>Complete genome sequence of Corynebacterium casei LMG S-19264T (=DSM 44701T), isolated from a smear-ripened cheese.</title>
        <authorList>
            <consortium name="US DOE Joint Genome Institute (JGI-PGF)"/>
            <person name="Walter F."/>
            <person name="Albersmeier A."/>
            <person name="Kalinowski J."/>
            <person name="Ruckert C."/>
        </authorList>
    </citation>
    <scope>NUCLEOTIDE SEQUENCE</scope>
    <source>
        <strain evidence="3">JCM 13306</strain>
    </source>
</reference>
<evidence type="ECO:0000313" key="4">
    <source>
        <dbReference type="Proteomes" id="UP000623958"/>
    </source>
</evidence>
<dbReference type="GO" id="GO:0006782">
    <property type="term" value="P:protoporphyrinogen IX biosynthetic process"/>
    <property type="evidence" value="ECO:0007669"/>
    <property type="project" value="UniProtKB-UniRule"/>
</dbReference>
<evidence type="ECO:0000313" key="3">
    <source>
        <dbReference type="EMBL" id="GHH49876.1"/>
    </source>
</evidence>
<evidence type="ECO:0000256" key="2">
    <source>
        <dbReference type="SAM" id="Phobius"/>
    </source>
</evidence>
<dbReference type="GO" id="GO:0070818">
    <property type="term" value="F:protoporphyrinogen oxidase activity"/>
    <property type="evidence" value="ECO:0007669"/>
    <property type="project" value="UniProtKB-UniRule"/>
</dbReference>
<dbReference type="GO" id="GO:0046872">
    <property type="term" value="F:metal ion binding"/>
    <property type="evidence" value="ECO:0007669"/>
    <property type="project" value="UniProtKB-UniRule"/>
</dbReference>
<keyword evidence="4" id="KW-1185">Reference proteome</keyword>
<keyword evidence="1 2" id="KW-0472">Membrane</keyword>
<proteinExistence type="inferred from homology"/>
<dbReference type="GO" id="GO:0005886">
    <property type="term" value="C:plasma membrane"/>
    <property type="evidence" value="ECO:0007669"/>
    <property type="project" value="UniProtKB-UniRule"/>
</dbReference>
<sequence length="141" mass="15130">MMIAALYPYLVATHVTAVVFLVGGLLAQERIVNAISQSPPEEQAGMLAALQRFDLLVTTPALLLTWIFGLSLALSAGWLSSRWLLVKLAFVVALSALHGFRSGRIRHCIRTGAAIRRIPGADLGIVIAMLTIAVLAFVKPV</sequence>
<comment type="similarity">
    <text evidence="1">Belongs to the HemJ family.</text>
</comment>
<comment type="pathway">
    <text evidence="1">Porphyrin-containing compound metabolism; protoporphyrin-IX biosynthesis; protoporphyrin-IX from protoporphyrinogen-IX: step 1/1.</text>
</comment>
<comment type="cofactor">
    <cofactor evidence="1">
        <name>heme b</name>
        <dbReference type="ChEBI" id="CHEBI:60344"/>
    </cofactor>
    <text evidence="1">Binds 1 heme b (iron(II)-protoporphyrin IX) group per subunit.</text>
</comment>
<evidence type="ECO:0000256" key="1">
    <source>
        <dbReference type="PIRNR" id="PIRNR004638"/>
    </source>
</evidence>
<dbReference type="AlphaFoldDB" id="A0A919KHK0"/>
<dbReference type="Proteomes" id="UP000623958">
    <property type="component" value="Unassembled WGS sequence"/>
</dbReference>
<comment type="catalytic activity">
    <reaction evidence="1">
        <text>protoporphyrinogen IX + 3 A = protoporphyrin IX + 3 AH2</text>
        <dbReference type="Rhea" id="RHEA:62000"/>
        <dbReference type="ChEBI" id="CHEBI:13193"/>
        <dbReference type="ChEBI" id="CHEBI:17499"/>
        <dbReference type="ChEBI" id="CHEBI:57306"/>
        <dbReference type="ChEBI" id="CHEBI:57307"/>
    </reaction>
</comment>
<feature type="transmembrane region" description="Helical" evidence="2">
    <location>
        <begin position="6"/>
        <end position="27"/>
    </location>
</feature>
<gene>
    <name evidence="3" type="ORF">GCM10009090_09960</name>
</gene>
<dbReference type="PIRSF" id="PIRSF004638">
    <property type="entry name" value="UCP004638"/>
    <property type="match status" value="1"/>
</dbReference>
<keyword evidence="1" id="KW-1003">Cell membrane</keyword>
<dbReference type="Pfam" id="PF03653">
    <property type="entry name" value="UPF0093"/>
    <property type="match status" value="1"/>
</dbReference>
<dbReference type="InterPro" id="IPR005265">
    <property type="entry name" value="HemJ-like"/>
</dbReference>
<keyword evidence="1" id="KW-0408">Iron</keyword>
<comment type="function">
    <text evidence="1">Catalyzes the oxidation of protoporphyrinogen IX to protoporphyrin IX.</text>
</comment>
<reference evidence="3" key="2">
    <citation type="submission" date="2020-09" db="EMBL/GenBank/DDBJ databases">
        <authorList>
            <person name="Sun Q."/>
            <person name="Ohkuma M."/>
        </authorList>
    </citation>
    <scope>NUCLEOTIDE SEQUENCE</scope>
    <source>
        <strain evidence="3">JCM 13306</strain>
    </source>
</reference>